<dbReference type="Proteomes" id="UP001165082">
    <property type="component" value="Unassembled WGS sequence"/>
</dbReference>
<comment type="caution">
    <text evidence="3">The sequence shown here is derived from an EMBL/GenBank/DDBJ whole genome shotgun (WGS) entry which is preliminary data.</text>
</comment>
<dbReference type="AlphaFoldDB" id="A0A9W7FEE6"/>
<dbReference type="OrthoDB" id="2275718at2759"/>
<dbReference type="SMART" id="SM01272">
    <property type="entry name" value="LsmAD"/>
    <property type="match status" value="1"/>
</dbReference>
<evidence type="ECO:0000313" key="4">
    <source>
        <dbReference type="Proteomes" id="UP001165082"/>
    </source>
</evidence>
<proteinExistence type="predicted"/>
<feature type="region of interest" description="Disordered" evidence="1">
    <location>
        <begin position="133"/>
        <end position="228"/>
    </location>
</feature>
<evidence type="ECO:0000256" key="1">
    <source>
        <dbReference type="SAM" id="MobiDB-lite"/>
    </source>
</evidence>
<feature type="domain" description="LsmAD" evidence="2">
    <location>
        <begin position="67"/>
        <end position="137"/>
    </location>
</feature>
<dbReference type="EMBL" id="BRXZ01000386">
    <property type="protein sequence ID" value="GMI10689.1"/>
    <property type="molecule type" value="Genomic_DNA"/>
</dbReference>
<dbReference type="PANTHER" id="PTHR12854:SF7">
    <property type="entry name" value="ATAXIN-2 HOMOLOG"/>
    <property type="match status" value="1"/>
</dbReference>
<feature type="compositionally biased region" description="Low complexity" evidence="1">
    <location>
        <begin position="191"/>
        <end position="202"/>
    </location>
</feature>
<dbReference type="GO" id="GO:0010494">
    <property type="term" value="C:cytoplasmic stress granule"/>
    <property type="evidence" value="ECO:0007669"/>
    <property type="project" value="TreeGrafter"/>
</dbReference>
<dbReference type="InterPro" id="IPR045117">
    <property type="entry name" value="ATXN2-like"/>
</dbReference>
<protein>
    <recommendedName>
        <fullName evidence="2">LsmAD domain-containing protein</fullName>
    </recommendedName>
</protein>
<dbReference type="PANTHER" id="PTHR12854">
    <property type="entry name" value="ATAXIN 2-RELATED"/>
    <property type="match status" value="1"/>
</dbReference>
<organism evidence="3 4">
    <name type="scientific">Triparma retinervis</name>
    <dbReference type="NCBI Taxonomy" id="2557542"/>
    <lineage>
        <taxon>Eukaryota</taxon>
        <taxon>Sar</taxon>
        <taxon>Stramenopiles</taxon>
        <taxon>Ochrophyta</taxon>
        <taxon>Bolidophyceae</taxon>
        <taxon>Parmales</taxon>
        <taxon>Triparmaceae</taxon>
        <taxon>Triparma</taxon>
    </lineage>
</organism>
<name>A0A9W7FEE6_9STRA</name>
<dbReference type="InterPro" id="IPR009604">
    <property type="entry name" value="LsmAD_domain"/>
</dbReference>
<evidence type="ECO:0000259" key="2">
    <source>
        <dbReference type="SMART" id="SM01272"/>
    </source>
</evidence>
<dbReference type="GO" id="GO:0034063">
    <property type="term" value="P:stress granule assembly"/>
    <property type="evidence" value="ECO:0007669"/>
    <property type="project" value="TreeGrafter"/>
</dbReference>
<evidence type="ECO:0000313" key="3">
    <source>
        <dbReference type="EMBL" id="GMI10689.1"/>
    </source>
</evidence>
<dbReference type="Pfam" id="PF06741">
    <property type="entry name" value="LsmAD"/>
    <property type="match status" value="1"/>
</dbReference>
<dbReference type="GO" id="GO:0003729">
    <property type="term" value="F:mRNA binding"/>
    <property type="evidence" value="ECO:0007669"/>
    <property type="project" value="TreeGrafter"/>
</dbReference>
<accession>A0A9W7FEE6</accession>
<gene>
    <name evidence="3" type="ORF">TrRE_jg3024</name>
</gene>
<sequence>MCEIGSVRISDTLGSGFETDSQIGASQRSAADLERVDNGWLDAGDGGQGLEGSVGNWDQFKANEEKFGVRTGFDENLYTTKLDKSKLGRGAEDRAKRLAKEILAGGHGGNLHMMEERGLKIEGDYDEEDLYSGVLEKGKDRKGIEAKDVGELGGKKEGGEKAGDPKDEKAPSPPAAKQPSSEEPASKPPSKKLSASAPAFKFNPNAKGWTPSGSGVSAGPSLAFQPSQ</sequence>
<feature type="compositionally biased region" description="Basic and acidic residues" evidence="1">
    <location>
        <begin position="136"/>
        <end position="170"/>
    </location>
</feature>
<keyword evidence="4" id="KW-1185">Reference proteome</keyword>
<reference evidence="3" key="1">
    <citation type="submission" date="2022-07" db="EMBL/GenBank/DDBJ databases">
        <title>Genome analysis of Parmales, a sister group of diatoms, reveals the evolutionary specialization of diatoms from phago-mixotrophs to photoautotrophs.</title>
        <authorList>
            <person name="Ban H."/>
            <person name="Sato S."/>
            <person name="Yoshikawa S."/>
            <person name="Kazumasa Y."/>
            <person name="Nakamura Y."/>
            <person name="Ichinomiya M."/>
            <person name="Saitoh K."/>
            <person name="Sato N."/>
            <person name="Blanc-Mathieu R."/>
            <person name="Endo H."/>
            <person name="Kuwata A."/>
            <person name="Ogata H."/>
        </authorList>
    </citation>
    <scope>NUCLEOTIDE SEQUENCE</scope>
</reference>